<dbReference type="AlphaFoldDB" id="A0A4U5PRU1"/>
<accession>A0A4U5PRU1</accession>
<dbReference type="PANTHER" id="PTHR11850">
    <property type="entry name" value="HOMEOBOX PROTEIN TRANSCRIPTION FACTORS"/>
    <property type="match status" value="1"/>
</dbReference>
<keyword evidence="4 8" id="KW-0238">DNA-binding</keyword>
<name>A0A4U5PRU1_POPAL</name>
<dbReference type="SMART" id="SM00389">
    <property type="entry name" value="HOX"/>
    <property type="match status" value="1"/>
</dbReference>
<comment type="caution">
    <text evidence="10">The sequence shown here is derived from an EMBL/GenBank/DDBJ whole genome shotgun (WGS) entry which is preliminary data.</text>
</comment>
<dbReference type="SUPFAM" id="SSF46689">
    <property type="entry name" value="Homeodomain-like"/>
    <property type="match status" value="1"/>
</dbReference>
<organism evidence="10">
    <name type="scientific">Populus alba</name>
    <name type="common">White poplar</name>
    <dbReference type="NCBI Taxonomy" id="43335"/>
    <lineage>
        <taxon>Eukaryota</taxon>
        <taxon>Viridiplantae</taxon>
        <taxon>Streptophyta</taxon>
        <taxon>Embryophyta</taxon>
        <taxon>Tracheophyta</taxon>
        <taxon>Spermatophyta</taxon>
        <taxon>Magnoliopsida</taxon>
        <taxon>eudicotyledons</taxon>
        <taxon>Gunneridae</taxon>
        <taxon>Pentapetalae</taxon>
        <taxon>rosids</taxon>
        <taxon>fabids</taxon>
        <taxon>Malpighiales</taxon>
        <taxon>Salicaceae</taxon>
        <taxon>Saliceae</taxon>
        <taxon>Populus</taxon>
    </lineage>
</organism>
<dbReference type="InterPro" id="IPR001356">
    <property type="entry name" value="HD"/>
</dbReference>
<keyword evidence="5 8" id="KW-0371">Homeobox</keyword>
<dbReference type="GO" id="GO:0005634">
    <property type="term" value="C:nucleus"/>
    <property type="evidence" value="ECO:0007669"/>
    <property type="project" value="UniProtKB-SubCell"/>
</dbReference>
<dbReference type="Gene3D" id="1.10.10.60">
    <property type="entry name" value="Homeodomain-like"/>
    <property type="match status" value="1"/>
</dbReference>
<dbReference type="InterPro" id="IPR016965">
    <property type="entry name" value="Pase_PHOSPHO-typ"/>
</dbReference>
<keyword evidence="7 8" id="KW-0539">Nucleus</keyword>
<dbReference type="CDD" id="cd00086">
    <property type="entry name" value="homeodomain"/>
    <property type="match status" value="1"/>
</dbReference>
<feature type="domain" description="Homeobox" evidence="9">
    <location>
        <begin position="515"/>
        <end position="556"/>
    </location>
</feature>
<evidence type="ECO:0000256" key="2">
    <source>
        <dbReference type="ARBA" id="ARBA00006454"/>
    </source>
</evidence>
<proteinExistence type="inferred from homology"/>
<feature type="DNA-binding region" description="Homeobox" evidence="8">
    <location>
        <begin position="517"/>
        <end position="557"/>
    </location>
</feature>
<evidence type="ECO:0000259" key="9">
    <source>
        <dbReference type="PROSITE" id="PS50071"/>
    </source>
</evidence>
<dbReference type="InterPro" id="IPR050224">
    <property type="entry name" value="TALE_homeobox"/>
</dbReference>
<evidence type="ECO:0000256" key="5">
    <source>
        <dbReference type="ARBA" id="ARBA00023155"/>
    </source>
</evidence>
<keyword evidence="3" id="KW-0805">Transcription regulation</keyword>
<comment type="subcellular location">
    <subcellularLocation>
        <location evidence="1 8">Nucleus</location>
    </subcellularLocation>
</comment>
<dbReference type="Pfam" id="PF05920">
    <property type="entry name" value="Homeobox_KN"/>
    <property type="match status" value="1"/>
</dbReference>
<dbReference type="STRING" id="43335.A0A4U5PRU1"/>
<gene>
    <name evidence="10" type="ORF">D5086_0000191530</name>
</gene>
<evidence type="ECO:0000256" key="1">
    <source>
        <dbReference type="ARBA" id="ARBA00004123"/>
    </source>
</evidence>
<sequence>MENGLFGVPIDMAGRNSVATDRSSQRTPNSLVQFDSFNLNNHCQTVVGFTMLPTLQGEPINDLHANIHLANRSSVMNSEALVTSLGRNVVGDTLPGCSRSISNTPFDEQFGGGTTISSSSLATLLATRSGLQENPNSLAISGPSSYPLDEFRSFVSNDCTNALSSSFASSLNYGCGEVFGNMNSKEDFDRFPAPVELGGRTSVRAGFQPYSSIGSLQLNSWVEPHGVNVSAGDPFASGKPTNELSLSLSTSQPSVIDRSIPDQCLEISCNHLTHHCLKETRSCSEQTSCSKELSLSCNSYKAGQFSQVLVGSRYLHVIQEILAKIASYSLENVDQISSSTVWFKTGASTPFSSRYPTEGGMVSMGSDESPGVNGRFEVQMDPALQKRALEAKRTQLLTLLQVVDERYSQCLDEIHTVISAFHAATELDPQIHTRFALQTISFLCKRLRDRISNQILAMGAQLDSGDTIEIEGSFESSYLQKQWTLQQLKKKDHPLWRPQRGLPERSVSVLRAWMFQNFLHPYPKDAEKHLLAVKSGLTRSQVSNWFINARVRLWKPLIEEMYAEMNRRKVSNPRAGKEEDAWGLISIVACKAVSNFWTRRPYKNPPCHTTLCQYSIDQKLGLGGVAMAKVVVVFDLDKTIIDCDGDNWVVEELGFHDLFAQLLPSLPWNHLMVSS</sequence>
<reference evidence="10" key="1">
    <citation type="submission" date="2018-10" db="EMBL/GenBank/DDBJ databases">
        <title>Population genomic analysis revealed the cold adaptation of white poplar.</title>
        <authorList>
            <person name="Liu Y.-J."/>
        </authorList>
    </citation>
    <scope>NUCLEOTIDE SEQUENCE [LARGE SCALE GENOMIC DNA]</scope>
    <source>
        <strain evidence="10">PAL-ZL1</strain>
    </source>
</reference>
<evidence type="ECO:0000256" key="8">
    <source>
        <dbReference type="PROSITE-ProRule" id="PRU00108"/>
    </source>
</evidence>
<evidence type="ECO:0000256" key="4">
    <source>
        <dbReference type="ARBA" id="ARBA00023125"/>
    </source>
</evidence>
<evidence type="ECO:0000256" key="3">
    <source>
        <dbReference type="ARBA" id="ARBA00023015"/>
    </source>
</evidence>
<protein>
    <submittedName>
        <fullName evidence="10">Homeobox protein ATH1-like</fullName>
    </submittedName>
</protein>
<dbReference type="GO" id="GO:0016791">
    <property type="term" value="F:phosphatase activity"/>
    <property type="evidence" value="ECO:0007669"/>
    <property type="project" value="InterPro"/>
</dbReference>
<dbReference type="GO" id="GO:0006355">
    <property type="term" value="P:regulation of DNA-templated transcription"/>
    <property type="evidence" value="ECO:0007669"/>
    <property type="project" value="InterPro"/>
</dbReference>
<dbReference type="InterPro" id="IPR006563">
    <property type="entry name" value="POX_dom"/>
</dbReference>
<dbReference type="Pfam" id="PF06888">
    <property type="entry name" value="Put_Phosphatase"/>
    <property type="match status" value="1"/>
</dbReference>
<evidence type="ECO:0000256" key="6">
    <source>
        <dbReference type="ARBA" id="ARBA00023163"/>
    </source>
</evidence>
<dbReference type="PROSITE" id="PS50071">
    <property type="entry name" value="HOMEOBOX_2"/>
    <property type="match status" value="1"/>
</dbReference>
<dbReference type="SMART" id="SM00574">
    <property type="entry name" value="POX"/>
    <property type="match status" value="1"/>
</dbReference>
<dbReference type="InterPro" id="IPR008422">
    <property type="entry name" value="KN_HD"/>
</dbReference>
<dbReference type="EMBL" id="RCHU01000622">
    <property type="protein sequence ID" value="TKR99723.1"/>
    <property type="molecule type" value="Genomic_DNA"/>
</dbReference>
<dbReference type="GO" id="GO:0003677">
    <property type="term" value="F:DNA binding"/>
    <property type="evidence" value="ECO:0007669"/>
    <property type="project" value="UniProtKB-UniRule"/>
</dbReference>
<keyword evidence="6" id="KW-0804">Transcription</keyword>
<dbReference type="Pfam" id="PF07526">
    <property type="entry name" value="POX"/>
    <property type="match status" value="1"/>
</dbReference>
<dbReference type="InterPro" id="IPR009057">
    <property type="entry name" value="Homeodomain-like_sf"/>
</dbReference>
<comment type="similarity">
    <text evidence="2">Belongs to the TALE/BELL homeobox family.</text>
</comment>
<evidence type="ECO:0000313" key="10">
    <source>
        <dbReference type="EMBL" id="TKR99723.1"/>
    </source>
</evidence>
<evidence type="ECO:0000256" key="7">
    <source>
        <dbReference type="ARBA" id="ARBA00023242"/>
    </source>
</evidence>